<proteinExistence type="inferred from homology"/>
<comment type="caution">
    <text evidence="10">The sequence shown here is derived from an EMBL/GenBank/DDBJ whole genome shotgun (WGS) entry which is preliminary data.</text>
</comment>
<sequence>MNVSSGLPLGQFTTFNFISSSASSAHSKHQPKYQISPEFQEKLKNLASFDKVMSFPLSTQSMDGEYTPVSLKTYTDPFSYINDKPSDYEFNENDMCRNIKFEERFEVSKQLYLDASHESFLIELNKHKEFADLIETARRKFKPTIPEDKQWFRFGGSSVWLPQYNCHYMVSRVLYTPSGIANKAFASFLYIQLFDQDWRELPPKTLDIPYEENVVKKVLNSDGTFDEIVMDKILKFRQQTFPQVLPIQFDYMMHVANDKYYYGPEDPRIMLRRNPLGFDEPLIVFNMKDLQIVKRVMHLYLPFSHNLKILRKRSEKFANIEKNWTPFISKAKPINQIDSKGDVNINFIYSILPLEVLVCDIDTAVCDFLQRPIKEDYDYIGPLRGGSQLIPLPISDIIPDTIKEKFTLPPNRQIYIGWARAHLNDCGCGESMYRPNLIILVEDYDPTNDKFYYKLGDVSEYFDFRATVPPWIIPKLDEKGTLIEEAKPKQCEGRNVLIPNSIAYWDIGSIIKDGTLYYRQYFPNIPTDEEIADKKAAKVIKQKAGGIFKKRETSKRSNIFGEVIFNDYMGVTLSAADKDVSIVHVKGLLNYILQLPALFEDSSVIDNPSLFQQRGFDFNNKCAMIASYGYCQDYGRQHGAA</sequence>
<keyword evidence="3" id="KW-0328">Glycosyltransferase</keyword>
<evidence type="ECO:0000313" key="11">
    <source>
        <dbReference type="Proteomes" id="UP000694255"/>
    </source>
</evidence>
<keyword evidence="7" id="KW-1133">Transmembrane helix</keyword>
<keyword evidence="8" id="KW-0472">Membrane</keyword>
<evidence type="ECO:0000256" key="3">
    <source>
        <dbReference type="ARBA" id="ARBA00022676"/>
    </source>
</evidence>
<dbReference type="GO" id="GO:0071555">
    <property type="term" value="P:cell wall organization"/>
    <property type="evidence" value="ECO:0007669"/>
    <property type="project" value="UniProtKB-KW"/>
</dbReference>
<organism evidence="10 11">
    <name type="scientific">[Candida] subhashii</name>
    <dbReference type="NCBI Taxonomy" id="561895"/>
    <lineage>
        <taxon>Eukaryota</taxon>
        <taxon>Fungi</taxon>
        <taxon>Dikarya</taxon>
        <taxon>Ascomycota</taxon>
        <taxon>Saccharomycotina</taxon>
        <taxon>Pichiomycetes</taxon>
        <taxon>Debaryomycetaceae</taxon>
        <taxon>Spathaspora</taxon>
    </lineage>
</organism>
<evidence type="ECO:0000256" key="1">
    <source>
        <dbReference type="ARBA" id="ARBA00004606"/>
    </source>
</evidence>
<evidence type="ECO:0000256" key="7">
    <source>
        <dbReference type="ARBA" id="ARBA00022989"/>
    </source>
</evidence>
<evidence type="ECO:0000313" key="10">
    <source>
        <dbReference type="EMBL" id="KAG7664943.1"/>
    </source>
</evidence>
<dbReference type="GeneID" id="73468330"/>
<gene>
    <name evidence="10" type="ORF">J8A68_001529</name>
</gene>
<evidence type="ECO:0000256" key="9">
    <source>
        <dbReference type="ARBA" id="ARBA00023316"/>
    </source>
</evidence>
<protein>
    <submittedName>
        <fullName evidence="10">Uncharacterized protein</fullName>
    </submittedName>
</protein>
<dbReference type="OrthoDB" id="3631276at2759"/>
<dbReference type="EMBL" id="JAGSYN010000057">
    <property type="protein sequence ID" value="KAG7664943.1"/>
    <property type="molecule type" value="Genomic_DNA"/>
</dbReference>
<keyword evidence="4" id="KW-0808">Transferase</keyword>
<comment type="subcellular location">
    <subcellularLocation>
        <location evidence="1">Membrane</location>
        <topology evidence="1">Single-pass type II membrane protein</topology>
    </subcellularLocation>
</comment>
<comment type="similarity">
    <text evidence="2">Belongs to the BMT family.</text>
</comment>
<evidence type="ECO:0000256" key="8">
    <source>
        <dbReference type="ARBA" id="ARBA00023136"/>
    </source>
</evidence>
<keyword evidence="11" id="KW-1185">Reference proteome</keyword>
<dbReference type="AlphaFoldDB" id="A0A8J5QR73"/>
<dbReference type="Proteomes" id="UP000694255">
    <property type="component" value="Unassembled WGS sequence"/>
</dbReference>
<keyword evidence="9" id="KW-0961">Cell wall biogenesis/degradation</keyword>
<evidence type="ECO:0000256" key="4">
    <source>
        <dbReference type="ARBA" id="ARBA00022679"/>
    </source>
</evidence>
<dbReference type="GO" id="GO:0000030">
    <property type="term" value="F:mannosyltransferase activity"/>
    <property type="evidence" value="ECO:0007669"/>
    <property type="project" value="InterPro"/>
</dbReference>
<reference evidence="10 11" key="1">
    <citation type="journal article" date="2021" name="DNA Res.">
        <title>Genome analysis of Candida subhashii reveals its hybrid nature and dual mitochondrial genome conformations.</title>
        <authorList>
            <person name="Mixao V."/>
            <person name="Hegedusova E."/>
            <person name="Saus E."/>
            <person name="Pryszcz L.P."/>
            <person name="Cillingova A."/>
            <person name="Nosek J."/>
            <person name="Gabaldon T."/>
        </authorList>
    </citation>
    <scope>NUCLEOTIDE SEQUENCE [LARGE SCALE GENOMIC DNA]</scope>
    <source>
        <strain evidence="10 11">CBS 10753</strain>
    </source>
</reference>
<accession>A0A8J5QR73</accession>
<evidence type="ECO:0000256" key="6">
    <source>
        <dbReference type="ARBA" id="ARBA00022968"/>
    </source>
</evidence>
<evidence type="ECO:0000256" key="2">
    <source>
        <dbReference type="ARBA" id="ARBA00009486"/>
    </source>
</evidence>
<dbReference type="InterPro" id="IPR021988">
    <property type="entry name" value="BMT1"/>
</dbReference>
<keyword evidence="6" id="KW-0735">Signal-anchor</keyword>
<evidence type="ECO:0000256" key="5">
    <source>
        <dbReference type="ARBA" id="ARBA00022692"/>
    </source>
</evidence>
<dbReference type="Pfam" id="PF12141">
    <property type="entry name" value="BMT"/>
    <property type="match status" value="2"/>
</dbReference>
<keyword evidence="5" id="KW-0812">Transmembrane</keyword>
<dbReference type="GO" id="GO:0016020">
    <property type="term" value="C:membrane"/>
    <property type="evidence" value="ECO:0007669"/>
    <property type="project" value="UniProtKB-SubCell"/>
</dbReference>
<dbReference type="RefSeq" id="XP_049265175.1">
    <property type="nucleotide sequence ID" value="XM_049405191.1"/>
</dbReference>
<name>A0A8J5QR73_9ASCO</name>